<organism evidence="2 3">
    <name type="scientific">Candidatus Nitrotoga arctica</name>
    <dbReference type="NCBI Taxonomy" id="453162"/>
    <lineage>
        <taxon>Bacteria</taxon>
        <taxon>Pseudomonadati</taxon>
        <taxon>Pseudomonadota</taxon>
        <taxon>Betaproteobacteria</taxon>
        <taxon>Nitrosomonadales</taxon>
        <taxon>Gallionellaceae</taxon>
        <taxon>Candidatus Nitrotoga</taxon>
    </lineage>
</organism>
<dbReference type="Pfam" id="PF03929">
    <property type="entry name" value="PepSY_TM"/>
    <property type="match status" value="1"/>
</dbReference>
<dbReference type="RefSeq" id="WP_275584252.1">
    <property type="nucleotide sequence ID" value="NZ_OU912926.1"/>
</dbReference>
<sequence length="232" mass="26800">MRSVFVHLHRWLGLTIAGFLFISDITGAIISWDHELDELLNPHLTEVQSRGQAIPALEIARRIEAANPHAWVTFIPLLTQSGESATFGISPRVNPDTEQLFELGYNQVFVDPITGKELGKREWGAVSLSRENLISFLYKLHYSLHIPETWGIDRWGIWLLGIIAMIWVLDCFFGFYLTLPLQRHQRLSETNAPLNRAIPHTNLKPKLSTQRTEPTWWERWLPAWQVCWKNGI</sequence>
<evidence type="ECO:0000256" key="1">
    <source>
        <dbReference type="SAM" id="Phobius"/>
    </source>
</evidence>
<protein>
    <recommendedName>
        <fullName evidence="4">PepSY-associated TM region</fullName>
    </recommendedName>
</protein>
<evidence type="ECO:0008006" key="4">
    <source>
        <dbReference type="Google" id="ProtNLM"/>
    </source>
</evidence>
<dbReference type="InterPro" id="IPR005625">
    <property type="entry name" value="PepSY-ass_TM"/>
</dbReference>
<reference evidence="2 3" key="1">
    <citation type="submission" date="2021-10" db="EMBL/GenBank/DDBJ databases">
        <authorList>
            <person name="Koch H."/>
        </authorList>
    </citation>
    <scope>NUCLEOTIDE SEQUENCE [LARGE SCALE GENOMIC DNA]</scope>
    <source>
        <strain evidence="2">6680</strain>
    </source>
</reference>
<dbReference type="Proteomes" id="UP000839052">
    <property type="component" value="Chromosome"/>
</dbReference>
<gene>
    <name evidence="2" type="ORF">NTG6680_0999</name>
</gene>
<feature type="transmembrane region" description="Helical" evidence="1">
    <location>
        <begin position="155"/>
        <end position="179"/>
    </location>
</feature>
<evidence type="ECO:0000313" key="3">
    <source>
        <dbReference type="Proteomes" id="UP000839052"/>
    </source>
</evidence>
<keyword evidence="3" id="KW-1185">Reference proteome</keyword>
<keyword evidence="1" id="KW-1133">Transmembrane helix</keyword>
<keyword evidence="1" id="KW-0812">Transmembrane</keyword>
<dbReference type="PANTHER" id="PTHR34219:SF5">
    <property type="entry name" value="BLR4505 PROTEIN"/>
    <property type="match status" value="1"/>
</dbReference>
<feature type="transmembrane region" description="Helical" evidence="1">
    <location>
        <begin position="12"/>
        <end position="32"/>
    </location>
</feature>
<proteinExistence type="predicted"/>
<dbReference type="PANTHER" id="PTHR34219">
    <property type="entry name" value="IRON-REGULATED INNER MEMBRANE PROTEIN-RELATED"/>
    <property type="match status" value="1"/>
</dbReference>
<accession>A0ABM8YXI9</accession>
<name>A0ABM8YXI9_9PROT</name>
<evidence type="ECO:0000313" key="2">
    <source>
        <dbReference type="EMBL" id="CAG9932252.1"/>
    </source>
</evidence>
<keyword evidence="1" id="KW-0472">Membrane</keyword>
<dbReference type="EMBL" id="OU912926">
    <property type="protein sequence ID" value="CAG9932252.1"/>
    <property type="molecule type" value="Genomic_DNA"/>
</dbReference>